<dbReference type="Gene3D" id="2.30.30.1060">
    <property type="match status" value="1"/>
</dbReference>
<dbReference type="AlphaFoldDB" id="A0A1G8DWZ8"/>
<accession>A0A1G8DWZ8</accession>
<dbReference type="Proteomes" id="UP000182894">
    <property type="component" value="Unassembled WGS sequence"/>
</dbReference>
<dbReference type="Pfam" id="PF11160">
    <property type="entry name" value="Hva1_TUDOR"/>
    <property type="match status" value="1"/>
</dbReference>
<dbReference type="InterPro" id="IPR021331">
    <property type="entry name" value="Hva1_TUDOR"/>
</dbReference>
<keyword evidence="3" id="KW-1185">Reference proteome</keyword>
<dbReference type="OrthoDB" id="71751at2"/>
<evidence type="ECO:0000313" key="2">
    <source>
        <dbReference type="EMBL" id="SDH62256.1"/>
    </source>
</evidence>
<reference evidence="3" key="1">
    <citation type="submission" date="2016-10" db="EMBL/GenBank/DDBJ databases">
        <authorList>
            <person name="Varghese N."/>
            <person name="Submissions S."/>
        </authorList>
    </citation>
    <scope>NUCLEOTIDE SEQUENCE [LARGE SCALE GENOMIC DNA]</scope>
    <source>
        <strain evidence="3">ATCC 700689</strain>
    </source>
</reference>
<protein>
    <recommendedName>
        <fullName evidence="1">Hypervirulence associated protein TUDOR domain-containing protein</fullName>
    </recommendedName>
</protein>
<dbReference type="EMBL" id="FNCO01000007">
    <property type="protein sequence ID" value="SDH62256.1"/>
    <property type="molecule type" value="Genomic_DNA"/>
</dbReference>
<proteinExistence type="predicted"/>
<dbReference type="RefSeq" id="WP_074753334.1">
    <property type="nucleotide sequence ID" value="NZ_FNCO01000007.1"/>
</dbReference>
<dbReference type="STRING" id="89065.SAMN05216605_107175"/>
<evidence type="ECO:0000313" key="3">
    <source>
        <dbReference type="Proteomes" id="UP000182894"/>
    </source>
</evidence>
<evidence type="ECO:0000259" key="1">
    <source>
        <dbReference type="Pfam" id="PF11160"/>
    </source>
</evidence>
<sequence length="65" mass="7363">MAHAFKVGDHVRWNSDVGHVVGKVTKVHTQDCEFMGRHRPAPQYEVKSDKTGHLAMHKEEALEKA</sequence>
<gene>
    <name evidence="2" type="ORF">SAMN05216605_107175</name>
</gene>
<feature type="domain" description="Hypervirulence associated protein TUDOR" evidence="1">
    <location>
        <begin position="8"/>
        <end position="62"/>
    </location>
</feature>
<name>A0A1G8DWZ8_9PSED</name>
<organism evidence="2 3">
    <name type="scientific">Pseudomonas abietaniphila</name>
    <dbReference type="NCBI Taxonomy" id="89065"/>
    <lineage>
        <taxon>Bacteria</taxon>
        <taxon>Pseudomonadati</taxon>
        <taxon>Pseudomonadota</taxon>
        <taxon>Gammaproteobacteria</taxon>
        <taxon>Pseudomonadales</taxon>
        <taxon>Pseudomonadaceae</taxon>
        <taxon>Pseudomonas</taxon>
    </lineage>
</organism>